<dbReference type="EMBL" id="JACHHY010000012">
    <property type="protein sequence ID" value="MBB5018892.1"/>
    <property type="molecule type" value="Genomic_DNA"/>
</dbReference>
<dbReference type="GO" id="GO:0016020">
    <property type="term" value="C:membrane"/>
    <property type="evidence" value="ECO:0007669"/>
    <property type="project" value="TreeGrafter"/>
</dbReference>
<feature type="transmembrane region" description="Helical" evidence="1">
    <location>
        <begin position="331"/>
        <end position="351"/>
    </location>
</feature>
<feature type="transmembrane region" description="Helical" evidence="1">
    <location>
        <begin position="393"/>
        <end position="412"/>
    </location>
</feature>
<reference evidence="3 4" key="1">
    <citation type="submission" date="2020-08" db="EMBL/GenBank/DDBJ databases">
        <title>Genomic Encyclopedia of Type Strains, Phase IV (KMG-IV): sequencing the most valuable type-strain genomes for metagenomic binning, comparative biology and taxonomic classification.</title>
        <authorList>
            <person name="Goeker M."/>
        </authorList>
    </citation>
    <scope>NUCLEOTIDE SEQUENCE [LARGE SCALE GENOMIC DNA]</scope>
    <source>
        <strain evidence="3 4">DSM 27165</strain>
    </source>
</reference>
<dbReference type="PANTHER" id="PTHR23028">
    <property type="entry name" value="ACETYLTRANSFERASE"/>
    <property type="match status" value="1"/>
</dbReference>
<evidence type="ECO:0000256" key="1">
    <source>
        <dbReference type="SAM" id="Phobius"/>
    </source>
</evidence>
<feature type="transmembrane region" description="Helical" evidence="1">
    <location>
        <begin position="20"/>
        <end position="41"/>
    </location>
</feature>
<dbReference type="Proteomes" id="UP000575898">
    <property type="component" value="Unassembled WGS sequence"/>
</dbReference>
<comment type="caution">
    <text evidence="3">The sequence shown here is derived from an EMBL/GenBank/DDBJ whole genome shotgun (WGS) entry which is preliminary data.</text>
</comment>
<feature type="transmembrane region" description="Helical" evidence="1">
    <location>
        <begin position="363"/>
        <end position="381"/>
    </location>
</feature>
<keyword evidence="1" id="KW-1133">Transmembrane helix</keyword>
<dbReference type="GO" id="GO:0016747">
    <property type="term" value="F:acyltransferase activity, transferring groups other than amino-acyl groups"/>
    <property type="evidence" value="ECO:0007669"/>
    <property type="project" value="InterPro"/>
</dbReference>
<feature type="transmembrane region" description="Helical" evidence="1">
    <location>
        <begin position="268"/>
        <end position="287"/>
    </location>
</feature>
<name>A0A840MQ61_9PROT</name>
<evidence type="ECO:0000259" key="2">
    <source>
        <dbReference type="Pfam" id="PF01757"/>
    </source>
</evidence>
<organism evidence="3 4">
    <name type="scientific">Chitinivorax tropicus</name>
    <dbReference type="NCBI Taxonomy" id="714531"/>
    <lineage>
        <taxon>Bacteria</taxon>
        <taxon>Pseudomonadati</taxon>
        <taxon>Pseudomonadota</taxon>
        <taxon>Betaproteobacteria</taxon>
        <taxon>Chitinivorax</taxon>
    </lineage>
</organism>
<feature type="transmembrane region" description="Helical" evidence="1">
    <location>
        <begin position="299"/>
        <end position="319"/>
    </location>
</feature>
<dbReference type="Pfam" id="PF01757">
    <property type="entry name" value="Acyl_transf_3"/>
    <property type="match status" value="1"/>
</dbReference>
<feature type="transmembrane region" description="Helical" evidence="1">
    <location>
        <begin position="215"/>
        <end position="233"/>
    </location>
</feature>
<gene>
    <name evidence="3" type="ORF">HNQ59_002189</name>
</gene>
<dbReference type="PANTHER" id="PTHR23028:SF131">
    <property type="entry name" value="BLR2367 PROTEIN"/>
    <property type="match status" value="1"/>
</dbReference>
<feature type="transmembrane region" description="Helical" evidence="1">
    <location>
        <begin position="61"/>
        <end position="78"/>
    </location>
</feature>
<evidence type="ECO:0000313" key="4">
    <source>
        <dbReference type="Proteomes" id="UP000575898"/>
    </source>
</evidence>
<feature type="transmembrane region" description="Helical" evidence="1">
    <location>
        <begin position="245"/>
        <end position="262"/>
    </location>
</feature>
<feature type="transmembrane region" description="Helical" evidence="1">
    <location>
        <begin position="99"/>
        <end position="122"/>
    </location>
</feature>
<dbReference type="GO" id="GO:0000271">
    <property type="term" value="P:polysaccharide biosynthetic process"/>
    <property type="evidence" value="ECO:0007669"/>
    <property type="project" value="TreeGrafter"/>
</dbReference>
<dbReference type="RefSeq" id="WP_184038868.1">
    <property type="nucleotide sequence ID" value="NZ_JACHHY010000012.1"/>
</dbReference>
<feature type="transmembrane region" description="Helical" evidence="1">
    <location>
        <begin position="190"/>
        <end position="209"/>
    </location>
</feature>
<dbReference type="InterPro" id="IPR002656">
    <property type="entry name" value="Acyl_transf_3_dom"/>
</dbReference>
<protein>
    <submittedName>
        <fullName evidence="3">Peptidoglycan/LPS O-acetylase OafA/YrhL</fullName>
    </submittedName>
</protein>
<accession>A0A840MQ61</accession>
<dbReference type="InterPro" id="IPR050879">
    <property type="entry name" value="Acyltransferase_3"/>
</dbReference>
<sequence>MSTTHAPLQPATRINVVEAARGLCAGYVVLAHVFQILGYKYSLLGAAPLLVDLASGYPHEAVLFFFLLSGFSIHYASMDRPLNHTAGVWHYLYLRLRRVYPIFLVAVAGIFGLYGLGLMLGVPHYQQIWQTLRWQDVLATVTFVADRVTACGRIATVLPTNPPFWSLSYEMFYYLLYPAFWWVSQRRSIWAMVWLGAGISVAAVVIGAWQCGHGSNVLGLYYVWCLGALVAEYKRRGLILPIPRPIVYVLPYLAMLVVWLIAQSRLVAFETPFWVTAFFVVLAYPVSQARSQLLSGWRKAMVLAVILGGWLAVVGLTQFKSVADNMLVFHQRLVLFSLIWLGLVISDGQPWRASFTRWLIERLYGLGGISYALYLIHYPALVWMREWTLHQGLAIHWGLTVIPLVLLAAWWLERWLQPRLVPWLDKAFKVLPTQKAAAAT</sequence>
<keyword evidence="1" id="KW-0472">Membrane</keyword>
<feature type="domain" description="Acyltransferase 3" evidence="2">
    <location>
        <begin position="17"/>
        <end position="284"/>
    </location>
</feature>
<evidence type="ECO:0000313" key="3">
    <source>
        <dbReference type="EMBL" id="MBB5018892.1"/>
    </source>
</evidence>
<keyword evidence="1" id="KW-0812">Transmembrane</keyword>
<keyword evidence="4" id="KW-1185">Reference proteome</keyword>
<feature type="transmembrane region" description="Helical" evidence="1">
    <location>
        <begin position="164"/>
        <end position="183"/>
    </location>
</feature>
<proteinExistence type="predicted"/>
<dbReference type="AlphaFoldDB" id="A0A840MQ61"/>